<evidence type="ECO:0000256" key="2">
    <source>
        <dbReference type="ARBA" id="ARBA00022777"/>
    </source>
</evidence>
<dbReference type="PROSITE" id="PS51547">
    <property type="entry name" value="C2_PI3K"/>
    <property type="match status" value="1"/>
</dbReference>
<feature type="compositionally biased region" description="Low complexity" evidence="4">
    <location>
        <begin position="483"/>
        <end position="497"/>
    </location>
</feature>
<feature type="domain" description="PI3K/PI4K catalytic" evidence="5">
    <location>
        <begin position="1011"/>
        <end position="1285"/>
    </location>
</feature>
<dbReference type="InterPro" id="IPR001263">
    <property type="entry name" value="PI3K_accessory_dom"/>
</dbReference>
<dbReference type="CDD" id="cd00891">
    <property type="entry name" value="PI3Kc"/>
    <property type="match status" value="1"/>
</dbReference>
<feature type="compositionally biased region" description="Polar residues" evidence="4">
    <location>
        <begin position="397"/>
        <end position="409"/>
    </location>
</feature>
<keyword evidence="2" id="KW-0418">Kinase</keyword>
<dbReference type="PROSITE" id="PS51545">
    <property type="entry name" value="PIK_HELICAL"/>
    <property type="match status" value="1"/>
</dbReference>
<dbReference type="InterPro" id="IPR011009">
    <property type="entry name" value="Kinase-like_dom_sf"/>
</dbReference>
<dbReference type="Gene3D" id="2.60.40.150">
    <property type="entry name" value="C2 domain"/>
    <property type="match status" value="1"/>
</dbReference>
<evidence type="ECO:0000256" key="1">
    <source>
        <dbReference type="ARBA" id="ARBA00022679"/>
    </source>
</evidence>
<evidence type="ECO:0000259" key="5">
    <source>
        <dbReference type="PROSITE" id="PS50290"/>
    </source>
</evidence>
<dbReference type="InterPro" id="IPR035892">
    <property type="entry name" value="C2_domain_sf"/>
</dbReference>
<evidence type="ECO:0008006" key="11">
    <source>
        <dbReference type="Google" id="ProtNLM"/>
    </source>
</evidence>
<dbReference type="SMART" id="SM00146">
    <property type="entry name" value="PI3Kc"/>
    <property type="match status" value="1"/>
</dbReference>
<dbReference type="SUPFAM" id="SSF56112">
    <property type="entry name" value="Protein kinase-like (PK-like)"/>
    <property type="match status" value="1"/>
</dbReference>
<dbReference type="InterPro" id="IPR036940">
    <property type="entry name" value="PI3/4_kinase_cat_sf"/>
</dbReference>
<dbReference type="PANTHER" id="PTHR10048:SF14">
    <property type="entry name" value="LD28067P"/>
    <property type="match status" value="1"/>
</dbReference>
<dbReference type="InterPro" id="IPR016024">
    <property type="entry name" value="ARM-type_fold"/>
</dbReference>
<dbReference type="SUPFAM" id="SSF54236">
    <property type="entry name" value="Ubiquitin-like"/>
    <property type="match status" value="1"/>
</dbReference>
<feature type="domain" description="C2 PI3K-type" evidence="7">
    <location>
        <begin position="596"/>
        <end position="756"/>
    </location>
</feature>
<evidence type="ECO:0000256" key="3">
    <source>
        <dbReference type="PROSITE-ProRule" id="PRU00880"/>
    </source>
</evidence>
<dbReference type="PANTHER" id="PTHR10048">
    <property type="entry name" value="PHOSPHATIDYLINOSITOL KINASE"/>
    <property type="match status" value="1"/>
</dbReference>
<dbReference type="SUPFAM" id="SSF48371">
    <property type="entry name" value="ARM repeat"/>
    <property type="match status" value="1"/>
</dbReference>
<dbReference type="InterPro" id="IPR029071">
    <property type="entry name" value="Ubiquitin-like_domsf"/>
</dbReference>
<protein>
    <recommendedName>
        <fullName evidence="11">Phosphatidylinositol 3-kinase</fullName>
    </recommendedName>
</protein>
<dbReference type="InterPro" id="IPR018936">
    <property type="entry name" value="PI3/4_kinase_CS"/>
</dbReference>
<evidence type="ECO:0000313" key="9">
    <source>
        <dbReference type="EMBL" id="KAK8863638.1"/>
    </source>
</evidence>
<dbReference type="Pfam" id="PF00613">
    <property type="entry name" value="PI3Ka"/>
    <property type="match status" value="1"/>
</dbReference>
<sequence>MNSILNSPLTSLNIHQIDLILPYTEITVPLLNSLTGSDVINLISSRGYRNFVVCRNSSRQADFYDLLYCGNPPEPQLVNMMDKSLPPFLTTQISAYFQPSKILISKYQRMALFVFGYEYYFEMFIIRYNQKQLNSPFKMRSLFKKPPKSTFLVRLTTHLVIKVKMLLTSTVLEFRNKVYENMCKIYPDSNISNINFFRLHSTIYDPANPRARRFPDPNKQLKDDNVILECLRYQKKYPNQCFLFVAICPPTSNFDRTIDELTKELDLCSIPLTGEIIMFNTDISILRSEISKNRIKMMQTNPLMAKMMISESEPVIPIKKIDDQYVIMKAELNTDSANDPSGSQSTLSNSLPQMSLMQSSVSSMAIAIKVNYDMTANQAIQMFLEKLRSMKRTARLSNEYQSSPTTSPFGTRPIAMPKANRPLSTSQYDRQSLAHNQRALRQPPLIQQDQAPNPQTTMSKTPPPVPQQQKPQQSREKVPPFSPQSSSNSSTQPPIQSNAGNDPNDYVITIGNDEVLAGNIPITHFVGVRHFIVSGQPILSVNLVDKAEIIQSIQEKETSQKASQKEITPEMTVRPIVITNYPTSQPNKDLGFVPHFKVKMYPQIEIHHALYVNSPRDGYYFLRACLIYGTKLLCKPVQTKGVLGKSSLIFDETLVLPILLANIPREAQLSLTLYRDNSGGAVQVQQIQQVQIQSYQIEAVATCNSALYSFTGWFDSGPRSKKMWRGRDLDFFLTTCESNEENPIVISFSLPKYERPVFYIPPDIPDDFRSRATLTVPKSEKDRIELLREIDPLTPLTAEDKKALWKYRTFCFMYPELLSSMLDSIEYSDPDQVKEIPLLLANWKRPSGVQALSLLDVKYPNSYVRAYAVECLEELSDNEVLLYLLQLVQALKYELYEDSPLAQFLIRRGLTEPRVIGHQLFWQLMSEAHLSNIRMRFSLMIVNFMYGIGSYREELIKGFKFTQKLVQLNKELSELNVQDVQEPFREALQKIEIPKEFRLPVDSRLIVESFIIDKCKVMNSKKKPFFLVFKNAAPFATAPVMTMFKAGDDLRQDQLILQLMKIMEHLWRKEGLDFGMRCYSVLPTGLNQGFIEVVPNAITESELQVDKGTFNKQIYVKYLKKKNPTDQKYEEARRNFLLSSVGYAVATCVLGVTDRHPGNIMIQDDGHFFHVDFGHFLGNFKKFNGIQTEDAPFHFISSYVEILDGKKSIYFKTFLTSSADALNILRKNAKLLITLLVLMIGTGIPELQKLEDIQYFKDMLFLDSTEKEAGEKFKELTIRSLKSWKTYLKAKFHNEKEAKTSK</sequence>
<evidence type="ECO:0000313" key="10">
    <source>
        <dbReference type="Proteomes" id="UP001470230"/>
    </source>
</evidence>
<evidence type="ECO:0000259" key="7">
    <source>
        <dbReference type="PROSITE" id="PS51547"/>
    </source>
</evidence>
<dbReference type="InterPro" id="IPR035448">
    <property type="entry name" value="PI3Kc"/>
</dbReference>
<organism evidence="9 10">
    <name type="scientific">Tritrichomonas musculus</name>
    <dbReference type="NCBI Taxonomy" id="1915356"/>
    <lineage>
        <taxon>Eukaryota</taxon>
        <taxon>Metamonada</taxon>
        <taxon>Parabasalia</taxon>
        <taxon>Tritrichomonadida</taxon>
        <taxon>Tritrichomonadidae</taxon>
        <taxon>Tritrichomonas</taxon>
    </lineage>
</organism>
<keyword evidence="10" id="KW-1185">Reference proteome</keyword>
<dbReference type="SMART" id="SM00145">
    <property type="entry name" value="PI3Ka"/>
    <property type="match status" value="1"/>
</dbReference>
<accession>A0ABR2IKH6</accession>
<dbReference type="PROSITE" id="PS50290">
    <property type="entry name" value="PI3_4_KINASE_3"/>
    <property type="match status" value="1"/>
</dbReference>
<dbReference type="Pfam" id="PF00454">
    <property type="entry name" value="PI3_PI4_kinase"/>
    <property type="match status" value="1"/>
</dbReference>
<dbReference type="InterPro" id="IPR002420">
    <property type="entry name" value="PI3K-type_C2_dom"/>
</dbReference>
<dbReference type="Pfam" id="PF00792">
    <property type="entry name" value="PI3K_C2"/>
    <property type="match status" value="1"/>
</dbReference>
<dbReference type="EMBL" id="JAPFFF010000443">
    <property type="protein sequence ID" value="KAK8834272.1"/>
    <property type="molecule type" value="Genomic_DNA"/>
</dbReference>
<evidence type="ECO:0000256" key="4">
    <source>
        <dbReference type="SAM" id="MobiDB-lite"/>
    </source>
</evidence>
<dbReference type="Gene3D" id="1.25.40.70">
    <property type="entry name" value="Phosphatidylinositol 3-kinase, accessory domain (PIK)"/>
    <property type="match status" value="1"/>
</dbReference>
<dbReference type="SMART" id="SM00142">
    <property type="entry name" value="PI3K_C2"/>
    <property type="match status" value="1"/>
</dbReference>
<keyword evidence="1" id="KW-0808">Transferase</keyword>
<reference evidence="9 10" key="1">
    <citation type="submission" date="2024-04" db="EMBL/GenBank/DDBJ databases">
        <title>Tritrichomonas musculus Genome.</title>
        <authorList>
            <person name="Alves-Ferreira E."/>
            <person name="Grigg M."/>
            <person name="Lorenzi H."/>
            <person name="Galac M."/>
        </authorList>
    </citation>
    <scope>NUCLEOTIDE SEQUENCE [LARGE SCALE GENOMIC DNA]</scope>
    <source>
        <strain evidence="9 10">EAF2021</strain>
    </source>
</reference>
<dbReference type="EMBL" id="JAPFFF010000017">
    <property type="protein sequence ID" value="KAK8863638.1"/>
    <property type="molecule type" value="Genomic_DNA"/>
</dbReference>
<feature type="region of interest" description="Disordered" evidence="4">
    <location>
        <begin position="397"/>
        <end position="506"/>
    </location>
</feature>
<feature type="compositionally biased region" description="Polar residues" evidence="4">
    <location>
        <begin position="422"/>
        <end position="435"/>
    </location>
</feature>
<dbReference type="Gene3D" id="1.10.1070.11">
    <property type="entry name" value="Phosphatidylinositol 3-/4-kinase, catalytic domain"/>
    <property type="match status" value="1"/>
</dbReference>
<dbReference type="SUPFAM" id="SSF49562">
    <property type="entry name" value="C2 domain (Calcium/lipid-binding domain, CaLB)"/>
    <property type="match status" value="1"/>
</dbReference>
<dbReference type="InterPro" id="IPR042236">
    <property type="entry name" value="PI3K_accessory_sf"/>
</dbReference>
<feature type="domain" description="PIK helical" evidence="6">
    <location>
        <begin position="770"/>
        <end position="947"/>
    </location>
</feature>
<evidence type="ECO:0000259" key="6">
    <source>
        <dbReference type="PROSITE" id="PS51545"/>
    </source>
</evidence>
<dbReference type="Proteomes" id="UP001470230">
    <property type="component" value="Unassembled WGS sequence"/>
</dbReference>
<dbReference type="InterPro" id="IPR000403">
    <property type="entry name" value="PI3/4_kinase_cat_dom"/>
</dbReference>
<dbReference type="PROSITE" id="PS00915">
    <property type="entry name" value="PI3_4_KINASE_1"/>
    <property type="match status" value="1"/>
</dbReference>
<dbReference type="Gene3D" id="3.30.1010.10">
    <property type="entry name" value="Phosphatidylinositol 3-kinase Catalytic Subunit, Chain A, domain 4"/>
    <property type="match status" value="1"/>
</dbReference>
<evidence type="ECO:0000313" key="8">
    <source>
        <dbReference type="EMBL" id="KAK8834272.1"/>
    </source>
</evidence>
<comment type="caution">
    <text evidence="9">The sequence shown here is derived from an EMBL/GenBank/DDBJ whole genome shotgun (WGS) entry which is preliminary data.</text>
</comment>
<proteinExistence type="inferred from homology"/>
<comment type="similarity">
    <text evidence="3">Belongs to the PI3/PI4-kinase family.</text>
</comment>
<name>A0ABR2IKH6_9EUKA</name>
<gene>
    <name evidence="9" type="ORF">M9Y10_011326</name>
    <name evidence="8" type="ORF">M9Y10_032066</name>
</gene>
<dbReference type="InterPro" id="IPR015433">
    <property type="entry name" value="PI3/4_kinase"/>
</dbReference>
<feature type="compositionally biased region" description="Polar residues" evidence="4">
    <location>
        <begin position="445"/>
        <end position="460"/>
    </location>
</feature>